<proteinExistence type="inferred from homology"/>
<dbReference type="InterPro" id="IPR028081">
    <property type="entry name" value="Leu-bd"/>
</dbReference>
<dbReference type="Gene3D" id="3.40.50.2300">
    <property type="match status" value="1"/>
</dbReference>
<dbReference type="RefSeq" id="WP_224580965.1">
    <property type="nucleotide sequence ID" value="NZ_CP096251.1"/>
</dbReference>
<evidence type="ECO:0000256" key="1">
    <source>
        <dbReference type="ARBA" id="ARBA00010062"/>
    </source>
</evidence>
<reference evidence="6" key="2">
    <citation type="submission" date="2022-04" db="EMBL/GenBank/DDBJ databases">
        <authorList>
            <person name="Bromfield E.S.P."/>
            <person name="Cloutier S."/>
        </authorList>
    </citation>
    <scope>NUCLEOTIDE SEQUENCE</scope>
    <source>
        <strain evidence="6">1S5</strain>
    </source>
</reference>
<name>A0A8T5VI99_9BRAD</name>
<dbReference type="GO" id="GO:0006865">
    <property type="term" value="P:amino acid transport"/>
    <property type="evidence" value="ECO:0007669"/>
    <property type="project" value="UniProtKB-KW"/>
</dbReference>
<dbReference type="Pfam" id="PF13458">
    <property type="entry name" value="Peripla_BP_6"/>
    <property type="match status" value="1"/>
</dbReference>
<accession>A0A8T5VI99</accession>
<evidence type="ECO:0000259" key="5">
    <source>
        <dbReference type="Pfam" id="PF13458"/>
    </source>
</evidence>
<dbReference type="InterPro" id="IPR028082">
    <property type="entry name" value="Peripla_BP_I"/>
</dbReference>
<dbReference type="AlphaFoldDB" id="A0A8T5VI99"/>
<dbReference type="Proteomes" id="UP000551709">
    <property type="component" value="Chromosome"/>
</dbReference>
<keyword evidence="3" id="KW-0732">Signal</keyword>
<keyword evidence="4" id="KW-0029">Amino-acid transport</keyword>
<gene>
    <name evidence="6" type="ORF">HAP41_0000004730</name>
</gene>
<evidence type="ECO:0000256" key="2">
    <source>
        <dbReference type="ARBA" id="ARBA00022448"/>
    </source>
</evidence>
<dbReference type="InterPro" id="IPR000709">
    <property type="entry name" value="Leu_Ile_Val-bd"/>
</dbReference>
<protein>
    <submittedName>
        <fullName evidence="6">ABC transporter substrate-binding protein</fullName>
    </submittedName>
</protein>
<evidence type="ECO:0000313" key="6">
    <source>
        <dbReference type="EMBL" id="UPT88436.1"/>
    </source>
</evidence>
<evidence type="ECO:0000313" key="7">
    <source>
        <dbReference type="Proteomes" id="UP000551709"/>
    </source>
</evidence>
<evidence type="ECO:0000256" key="3">
    <source>
        <dbReference type="ARBA" id="ARBA00022729"/>
    </source>
</evidence>
<sequence length="97" mass="10244">MRDGAAASVEALNASGPMPDTKVMLSVADDASDPKQAAAVANRLTMDRVHSVVGHFCSLSSIPGSEVQAEADRRWGGPVPSTPRELSWHFVQGRSIT</sequence>
<dbReference type="EMBL" id="CP096255">
    <property type="protein sequence ID" value="UPT88436.1"/>
    <property type="molecule type" value="Genomic_DNA"/>
</dbReference>
<dbReference type="PRINTS" id="PR00337">
    <property type="entry name" value="LEUILEVALBP"/>
</dbReference>
<dbReference type="SUPFAM" id="SSF53822">
    <property type="entry name" value="Periplasmic binding protein-like I"/>
    <property type="match status" value="1"/>
</dbReference>
<organism evidence="6 7">
    <name type="scientific">Bradyrhizobium barranii subsp. apii</name>
    <dbReference type="NCBI Taxonomy" id="2819348"/>
    <lineage>
        <taxon>Bacteria</taxon>
        <taxon>Pseudomonadati</taxon>
        <taxon>Pseudomonadota</taxon>
        <taxon>Alphaproteobacteria</taxon>
        <taxon>Hyphomicrobiales</taxon>
        <taxon>Nitrobacteraceae</taxon>
        <taxon>Bradyrhizobium</taxon>
        <taxon>Bradyrhizobium barranii</taxon>
    </lineage>
</organism>
<dbReference type="PANTHER" id="PTHR47151:SF2">
    <property type="entry name" value="AMINO ACID BINDING PROTEIN"/>
    <property type="match status" value="1"/>
</dbReference>
<dbReference type="PANTHER" id="PTHR47151">
    <property type="entry name" value="LEU/ILE/VAL-BINDING ABC TRANSPORTER SUBUNIT"/>
    <property type="match status" value="1"/>
</dbReference>
<evidence type="ECO:0000256" key="4">
    <source>
        <dbReference type="ARBA" id="ARBA00022970"/>
    </source>
</evidence>
<reference evidence="6" key="1">
    <citation type="journal article" date="2017" name="Syst. Appl. Microbiol.">
        <title>Soybeans inoculated with root zone soils of Canadian native legumes harbour diverse and novel Bradyrhizobium spp. that possess agricultural potential.</title>
        <authorList>
            <person name="Bromfield E.S.P."/>
            <person name="Cloutier S."/>
            <person name="Tambong J.T."/>
            <person name="Tran Thi T.V."/>
        </authorList>
    </citation>
    <scope>NUCLEOTIDE SEQUENCE</scope>
    <source>
        <strain evidence="6">1S5</strain>
    </source>
</reference>
<comment type="similarity">
    <text evidence="1">Belongs to the leucine-binding protein family.</text>
</comment>
<keyword evidence="2" id="KW-0813">Transport</keyword>
<feature type="domain" description="Leucine-binding protein" evidence="5">
    <location>
        <begin position="1"/>
        <end position="58"/>
    </location>
</feature>